<keyword evidence="3" id="KW-1185">Reference proteome</keyword>
<reference evidence="3" key="1">
    <citation type="submission" date="2018-01" db="EMBL/GenBank/DDBJ databases">
        <authorList>
            <person name="Peeters C."/>
        </authorList>
    </citation>
    <scope>NUCLEOTIDE SEQUENCE [LARGE SCALE GENOMIC DNA]</scope>
</reference>
<evidence type="ECO:0000313" key="2">
    <source>
        <dbReference type="EMBL" id="SPB15408.1"/>
    </source>
</evidence>
<dbReference type="InterPro" id="IPR036282">
    <property type="entry name" value="Glutathione-S-Trfase_C_sf"/>
</dbReference>
<feature type="domain" description="GST N-terminal" evidence="1">
    <location>
        <begin position="4"/>
        <end position="90"/>
    </location>
</feature>
<dbReference type="SUPFAM" id="SSF52833">
    <property type="entry name" value="Thioredoxin-like"/>
    <property type="match status" value="1"/>
</dbReference>
<evidence type="ECO:0000259" key="1">
    <source>
        <dbReference type="PROSITE" id="PS50404"/>
    </source>
</evidence>
<gene>
    <name evidence="2" type="ORF">NOV72_02634</name>
</gene>
<organism evidence="2 3">
    <name type="scientific">Caballeronia novacaledonica</name>
    <dbReference type="NCBI Taxonomy" id="1544861"/>
    <lineage>
        <taxon>Bacteria</taxon>
        <taxon>Pseudomonadati</taxon>
        <taxon>Pseudomonadota</taxon>
        <taxon>Betaproteobacteria</taxon>
        <taxon>Burkholderiales</taxon>
        <taxon>Burkholderiaceae</taxon>
        <taxon>Caballeronia</taxon>
    </lineage>
</organism>
<dbReference type="Gene3D" id="1.20.1050.10">
    <property type="match status" value="1"/>
</dbReference>
<dbReference type="Gene3D" id="3.40.30.10">
    <property type="entry name" value="Glutaredoxin"/>
    <property type="match status" value="1"/>
</dbReference>
<dbReference type="Pfam" id="PF13410">
    <property type="entry name" value="GST_C_2"/>
    <property type="match status" value="1"/>
</dbReference>
<dbReference type="PANTHER" id="PTHR44051:SF8">
    <property type="entry name" value="GLUTATHIONE S-TRANSFERASE GSTA"/>
    <property type="match status" value="1"/>
</dbReference>
<dbReference type="GO" id="GO:0016740">
    <property type="term" value="F:transferase activity"/>
    <property type="evidence" value="ECO:0007669"/>
    <property type="project" value="UniProtKB-KW"/>
</dbReference>
<dbReference type="Pfam" id="PF02798">
    <property type="entry name" value="GST_N"/>
    <property type="match status" value="1"/>
</dbReference>
<dbReference type="AlphaFoldDB" id="A0A2U3I5N4"/>
<dbReference type="PROSITE" id="PS50404">
    <property type="entry name" value="GST_NTER"/>
    <property type="match status" value="1"/>
</dbReference>
<dbReference type="SFLD" id="SFLDG00358">
    <property type="entry name" value="Main_(cytGST)"/>
    <property type="match status" value="1"/>
</dbReference>
<sequence>MQIKRLKLYHCPVVRSARVKWLLHELLEDDFDVEVISLYDATQYRDEYLNINPNHAVPVLEIHTDTGKRMRMIESGAIVTFLADLYPDKNLAPSAHAFSPERSDYLQMLQFGTSSIDMMLWQIRIHEHILPASEKDDRTIQRYRDKFTREVEPQLERRLAKTPFICGNEFSAVDCVIGHCVMWAQAYHLCADPVFSEYVTRLAARPAFARAFSDAHQFVLAVPEEYEVKKMFTG</sequence>
<dbReference type="InterPro" id="IPR036249">
    <property type="entry name" value="Thioredoxin-like_sf"/>
</dbReference>
<proteinExistence type="predicted"/>
<dbReference type="CDD" id="cd03046">
    <property type="entry name" value="GST_N_GTT1_like"/>
    <property type="match status" value="1"/>
</dbReference>
<dbReference type="RefSeq" id="WP_106855049.1">
    <property type="nucleotide sequence ID" value="NZ_OGTP01000007.1"/>
</dbReference>
<accession>A0A2U3I5N4</accession>
<dbReference type="PANTHER" id="PTHR44051">
    <property type="entry name" value="GLUTATHIONE S-TRANSFERASE-RELATED"/>
    <property type="match status" value="1"/>
</dbReference>
<dbReference type="OrthoDB" id="3828095at2"/>
<name>A0A2U3I5N4_9BURK</name>
<keyword evidence="2" id="KW-0808">Transferase</keyword>
<dbReference type="EMBL" id="OGTP01000007">
    <property type="protein sequence ID" value="SPB15408.1"/>
    <property type="molecule type" value="Genomic_DNA"/>
</dbReference>
<dbReference type="SUPFAM" id="SSF47616">
    <property type="entry name" value="GST C-terminal domain-like"/>
    <property type="match status" value="1"/>
</dbReference>
<dbReference type="InterPro" id="IPR004045">
    <property type="entry name" value="Glutathione_S-Trfase_N"/>
</dbReference>
<evidence type="ECO:0000313" key="3">
    <source>
        <dbReference type="Proteomes" id="UP000238169"/>
    </source>
</evidence>
<dbReference type="InterPro" id="IPR040079">
    <property type="entry name" value="Glutathione_S-Trfase"/>
</dbReference>
<protein>
    <submittedName>
        <fullName evidence="2">Glutathione S-transferase domain-containing protein</fullName>
    </submittedName>
</protein>
<dbReference type="Proteomes" id="UP000238169">
    <property type="component" value="Unassembled WGS sequence"/>
</dbReference>
<dbReference type="SFLD" id="SFLDS00019">
    <property type="entry name" value="Glutathione_Transferase_(cytos"/>
    <property type="match status" value="1"/>
</dbReference>